<dbReference type="InterPro" id="IPR025857">
    <property type="entry name" value="MacB_PCD"/>
</dbReference>
<dbReference type="InterPro" id="IPR050250">
    <property type="entry name" value="Macrolide_Exporter_MacB"/>
</dbReference>
<dbReference type="Proteomes" id="UP000245647">
    <property type="component" value="Unassembled WGS sequence"/>
</dbReference>
<gene>
    <name evidence="9" type="ORF">DDR33_15355</name>
</gene>
<dbReference type="Pfam" id="PF02687">
    <property type="entry name" value="FtsX"/>
    <property type="match status" value="2"/>
</dbReference>
<dbReference type="Pfam" id="PF12704">
    <property type="entry name" value="MacB_PCD"/>
    <property type="match status" value="2"/>
</dbReference>
<keyword evidence="2" id="KW-1003">Cell membrane</keyword>
<evidence type="ECO:0000256" key="3">
    <source>
        <dbReference type="ARBA" id="ARBA00022692"/>
    </source>
</evidence>
<evidence type="ECO:0000313" key="10">
    <source>
        <dbReference type="Proteomes" id="UP000245647"/>
    </source>
</evidence>
<accession>A0A2U2PEH4</accession>
<dbReference type="InterPro" id="IPR003838">
    <property type="entry name" value="ABC3_permease_C"/>
</dbReference>
<evidence type="ECO:0000259" key="8">
    <source>
        <dbReference type="Pfam" id="PF12704"/>
    </source>
</evidence>
<evidence type="ECO:0000256" key="1">
    <source>
        <dbReference type="ARBA" id="ARBA00004651"/>
    </source>
</evidence>
<feature type="transmembrane region" description="Helical" evidence="6">
    <location>
        <begin position="374"/>
        <end position="399"/>
    </location>
</feature>
<evidence type="ECO:0000256" key="6">
    <source>
        <dbReference type="SAM" id="Phobius"/>
    </source>
</evidence>
<keyword evidence="3 6" id="KW-0812">Transmembrane</keyword>
<dbReference type="PANTHER" id="PTHR30572:SF18">
    <property type="entry name" value="ABC-TYPE MACROLIDE FAMILY EXPORT SYSTEM PERMEASE COMPONENT 2"/>
    <property type="match status" value="1"/>
</dbReference>
<evidence type="ECO:0000256" key="2">
    <source>
        <dbReference type="ARBA" id="ARBA00022475"/>
    </source>
</evidence>
<dbReference type="GO" id="GO:0022857">
    <property type="term" value="F:transmembrane transporter activity"/>
    <property type="evidence" value="ECO:0007669"/>
    <property type="project" value="TreeGrafter"/>
</dbReference>
<evidence type="ECO:0000256" key="5">
    <source>
        <dbReference type="ARBA" id="ARBA00023136"/>
    </source>
</evidence>
<feature type="transmembrane region" description="Helical" evidence="6">
    <location>
        <begin position="681"/>
        <end position="703"/>
    </location>
</feature>
<feature type="domain" description="MacB-like periplasmic core" evidence="8">
    <location>
        <begin position="20"/>
        <end position="245"/>
    </location>
</feature>
<feature type="domain" description="ABC3 transporter permease C-terminal" evidence="7">
    <location>
        <begin position="681"/>
        <end position="783"/>
    </location>
</feature>
<evidence type="ECO:0008006" key="11">
    <source>
        <dbReference type="Google" id="ProtNLM"/>
    </source>
</evidence>
<organism evidence="9 10">
    <name type="scientific">Pararcticibacter amylolyticus</name>
    <dbReference type="NCBI Taxonomy" id="2173175"/>
    <lineage>
        <taxon>Bacteria</taxon>
        <taxon>Pseudomonadati</taxon>
        <taxon>Bacteroidota</taxon>
        <taxon>Sphingobacteriia</taxon>
        <taxon>Sphingobacteriales</taxon>
        <taxon>Sphingobacteriaceae</taxon>
        <taxon>Pararcticibacter</taxon>
    </lineage>
</organism>
<evidence type="ECO:0000313" key="9">
    <source>
        <dbReference type="EMBL" id="PWG79786.1"/>
    </source>
</evidence>
<protein>
    <recommendedName>
        <fullName evidence="11">ABC transporter permease</fullName>
    </recommendedName>
</protein>
<feature type="transmembrane region" description="Helical" evidence="6">
    <location>
        <begin position="281"/>
        <end position="303"/>
    </location>
</feature>
<feature type="transmembrane region" description="Helical" evidence="6">
    <location>
        <begin position="21"/>
        <end position="42"/>
    </location>
</feature>
<dbReference type="OrthoDB" id="1451596at2"/>
<feature type="transmembrane region" description="Helical" evidence="6">
    <location>
        <begin position="332"/>
        <end position="354"/>
    </location>
</feature>
<proteinExistence type="predicted"/>
<feature type="transmembrane region" description="Helical" evidence="6">
    <location>
        <begin position="762"/>
        <end position="783"/>
    </location>
</feature>
<dbReference type="PANTHER" id="PTHR30572">
    <property type="entry name" value="MEMBRANE COMPONENT OF TRANSPORTER-RELATED"/>
    <property type="match status" value="1"/>
</dbReference>
<comment type="subcellular location">
    <subcellularLocation>
        <location evidence="1">Cell membrane</location>
        <topology evidence="1">Multi-pass membrane protein</topology>
    </subcellularLocation>
</comment>
<evidence type="ECO:0000256" key="4">
    <source>
        <dbReference type="ARBA" id="ARBA00022989"/>
    </source>
</evidence>
<feature type="transmembrane region" description="Helical" evidence="6">
    <location>
        <begin position="730"/>
        <end position="750"/>
    </location>
</feature>
<feature type="domain" description="ABC3 transporter permease C-terminal" evidence="7">
    <location>
        <begin position="287"/>
        <end position="403"/>
    </location>
</feature>
<feature type="domain" description="MacB-like periplasmic core" evidence="8">
    <location>
        <begin position="432"/>
        <end position="633"/>
    </location>
</feature>
<keyword evidence="4 6" id="KW-1133">Transmembrane helix</keyword>
<dbReference type="RefSeq" id="WP_109416684.1">
    <property type="nucleotide sequence ID" value="NZ_QEAS01000012.1"/>
</dbReference>
<keyword evidence="10" id="KW-1185">Reference proteome</keyword>
<comment type="caution">
    <text evidence="9">The sequence shown here is derived from an EMBL/GenBank/DDBJ whole genome shotgun (WGS) entry which is preliminary data.</text>
</comment>
<dbReference type="AlphaFoldDB" id="A0A2U2PEH4"/>
<dbReference type="GO" id="GO:0005886">
    <property type="term" value="C:plasma membrane"/>
    <property type="evidence" value="ECO:0007669"/>
    <property type="project" value="UniProtKB-SubCell"/>
</dbReference>
<sequence length="801" mass="89446">MLQNYFKVAWRNLVRRKFYTAVTIIGLAAGISFVLIISAYIWEEVRVNSSLKNIDRQYLLESHWKETGMGPEMTSVAPLGKVLKEQCPHLIENFYRFDGLTTTISKGNRHFREAVQPGDSTILSMFGFPLLYGDRQHALTSPDAVVITEEIAVKYFGKKNVVGQTLEIDNFSGQRKPFVITGVLRSVPQNSVSGLVKPANQVFLPPGSLQYFGRNMEDWANIYIPTYIELREGVSPDAVNRAIDRILKADAPSEVSANLKARLNPLKTYYLTANNGVGRKMIYMLGSIALFIIFMALVNFVNISIGSSASRLKEIGVRKAIGGLKKQLTFQFLFESLLLVFMAFLISLCCYVLFRPVYFDLFGKAMPRLLEYPWYVYCALLSAGIITGLLAGAYPALLLSRLNTVDSLKGKLKSIKENILFRRILITFQFVIALFVFTGAIVVSSQVKYFLSGNLGYNKDGLITIATPRDWSDAGVRHMETIRREIATLPQVSEASVSYDIPNGNSGGSGSFYSNGRDPSQAVSLKMLSTDDEYAKTYGMTMREGEYFGSGGEGVDPLSVVINESTARVMGWDKEGSVVGKVIRMIGNDQGYKVAGVVKDFHFSSMHQAIEPLIFFNIKGSISFRYLTVRVKPWNLTRAVVSLEKKWGELLPGSAFDYYFLDDKLKDLYQTEIRLEKASRVATILAVIIVLLGITGLVSLSITRRTKEVGIRKVLGASPSDVIGLFFREFSWIVVIANCIAIPLSYFVMYKWLMDYAYRINLNWPVFLLAGTGLAFLAIITIAGQTFRTAVGKPTDSLRFE</sequence>
<keyword evidence="5 6" id="KW-0472">Membrane</keyword>
<name>A0A2U2PEH4_9SPHI</name>
<evidence type="ECO:0000259" key="7">
    <source>
        <dbReference type="Pfam" id="PF02687"/>
    </source>
</evidence>
<reference evidence="9 10" key="1">
    <citation type="submission" date="2018-04" db="EMBL/GenBank/DDBJ databases">
        <title>Pedobacter chongqingensis sp. nov., isolated from a rottenly hemp rope.</title>
        <authorList>
            <person name="Cai Y."/>
        </authorList>
    </citation>
    <scope>NUCLEOTIDE SEQUENCE [LARGE SCALE GENOMIC DNA]</scope>
    <source>
        <strain evidence="9 10">FJ4-8</strain>
    </source>
</reference>
<dbReference type="EMBL" id="QEAS01000012">
    <property type="protein sequence ID" value="PWG79786.1"/>
    <property type="molecule type" value="Genomic_DNA"/>
</dbReference>
<feature type="transmembrane region" description="Helical" evidence="6">
    <location>
        <begin position="420"/>
        <end position="443"/>
    </location>
</feature>